<evidence type="ECO:0000256" key="1">
    <source>
        <dbReference type="PROSITE-ProRule" id="PRU00339"/>
    </source>
</evidence>
<feature type="repeat" description="TPR" evidence="1">
    <location>
        <begin position="148"/>
        <end position="181"/>
    </location>
</feature>
<sequence>MGNRFIDLAAIKDEMSKAEYAISVRKYPLALEILHRALETHPGNSVALQAIGRVYLIQNNVPAAREATLAALAQDPEFPGAHDCYGMICQYQKDYDQAEQAFRRAIELKPEYSNAHYNYSDFLLLIRKDTVKAKEHCLKAIEIEPTAPRFYKVLARIYIAENNLQQAEDAYLQGLSLDPESVSLHTSYGAFLLNNKHDPKAAFEHFRIALMRNPADAVTRNNFFKALKAKNRFYWLFWQYASLRRKLGAGVSLIFIASIVARVAWNATIDNPTLHPIVFVVVFLYLLFFLYVLTVNPIFNFLIKRGMIK</sequence>
<dbReference type="PANTHER" id="PTHR12558:SF13">
    <property type="entry name" value="CELL DIVISION CYCLE PROTEIN 27 HOMOLOG"/>
    <property type="match status" value="1"/>
</dbReference>
<dbReference type="Gene3D" id="1.25.40.10">
    <property type="entry name" value="Tetratricopeptide repeat domain"/>
    <property type="match status" value="2"/>
</dbReference>
<dbReference type="GO" id="GO:0006396">
    <property type="term" value="P:RNA processing"/>
    <property type="evidence" value="ECO:0007669"/>
    <property type="project" value="InterPro"/>
</dbReference>
<evidence type="ECO:0000256" key="2">
    <source>
        <dbReference type="SAM" id="Phobius"/>
    </source>
</evidence>
<dbReference type="OrthoDB" id="161670at2"/>
<dbReference type="SUPFAM" id="SSF81901">
    <property type="entry name" value="HCP-like"/>
    <property type="match status" value="1"/>
</dbReference>
<feature type="transmembrane region" description="Helical" evidence="2">
    <location>
        <begin position="247"/>
        <end position="265"/>
    </location>
</feature>
<reference evidence="4" key="1">
    <citation type="submission" date="2018-12" db="EMBL/GenBank/DDBJ databases">
        <title>Tengunoibacter tsumagoiensis gen. nov., sp. nov., Dictyobacter kobayashii sp. nov., D. alpinus sp. nov., and D. joshuensis sp. nov. and description of Dictyobacteraceae fam. nov. within the order Ktedonobacterales isolated from Tengu-no-mugimeshi.</title>
        <authorList>
            <person name="Wang C.M."/>
            <person name="Zheng Y."/>
            <person name="Sakai Y."/>
            <person name="Toyoda A."/>
            <person name="Minakuchi Y."/>
            <person name="Abe K."/>
            <person name="Yokota A."/>
            <person name="Yabe S."/>
        </authorList>
    </citation>
    <scope>NUCLEOTIDE SEQUENCE [LARGE SCALE GENOMIC DNA]</scope>
    <source>
        <strain evidence="4">Uno16</strain>
    </source>
</reference>
<proteinExistence type="predicted"/>
<dbReference type="EMBL" id="BIFT01000002">
    <property type="protein sequence ID" value="GCE31489.1"/>
    <property type="molecule type" value="Genomic_DNA"/>
</dbReference>
<evidence type="ECO:0000313" key="3">
    <source>
        <dbReference type="EMBL" id="GCE31489.1"/>
    </source>
</evidence>
<dbReference type="SMART" id="SM00386">
    <property type="entry name" value="HAT"/>
    <property type="match status" value="2"/>
</dbReference>
<keyword evidence="1" id="KW-0802">TPR repeat</keyword>
<dbReference type="SMART" id="SM00028">
    <property type="entry name" value="TPR"/>
    <property type="match status" value="4"/>
</dbReference>
<keyword evidence="2" id="KW-0472">Membrane</keyword>
<comment type="caution">
    <text evidence="3">The sequence shown here is derived from an EMBL/GenBank/DDBJ whole genome shotgun (WGS) entry which is preliminary data.</text>
</comment>
<dbReference type="Pfam" id="PF00515">
    <property type="entry name" value="TPR_1"/>
    <property type="match status" value="1"/>
</dbReference>
<dbReference type="Proteomes" id="UP000287171">
    <property type="component" value="Unassembled WGS sequence"/>
</dbReference>
<dbReference type="InterPro" id="IPR011990">
    <property type="entry name" value="TPR-like_helical_dom_sf"/>
</dbReference>
<feature type="transmembrane region" description="Helical" evidence="2">
    <location>
        <begin position="277"/>
        <end position="303"/>
    </location>
</feature>
<name>A0A402BJG0_9CHLR</name>
<feature type="repeat" description="TPR" evidence="1">
    <location>
        <begin position="79"/>
        <end position="112"/>
    </location>
</feature>
<dbReference type="RefSeq" id="WP_126631452.1">
    <property type="nucleotide sequence ID" value="NZ_BIFT01000002.1"/>
</dbReference>
<dbReference type="PANTHER" id="PTHR12558">
    <property type="entry name" value="CELL DIVISION CYCLE 16,23,27"/>
    <property type="match status" value="1"/>
</dbReference>
<accession>A0A402BJG0</accession>
<dbReference type="InterPro" id="IPR019734">
    <property type="entry name" value="TPR_rpt"/>
</dbReference>
<organism evidence="3 4">
    <name type="scientific">Dictyobacter alpinus</name>
    <dbReference type="NCBI Taxonomy" id="2014873"/>
    <lineage>
        <taxon>Bacteria</taxon>
        <taxon>Bacillati</taxon>
        <taxon>Chloroflexota</taxon>
        <taxon>Ktedonobacteria</taxon>
        <taxon>Ktedonobacterales</taxon>
        <taxon>Dictyobacteraceae</taxon>
        <taxon>Dictyobacter</taxon>
    </lineage>
</organism>
<keyword evidence="4" id="KW-1185">Reference proteome</keyword>
<dbReference type="InterPro" id="IPR003107">
    <property type="entry name" value="HAT"/>
</dbReference>
<dbReference type="Pfam" id="PF14559">
    <property type="entry name" value="TPR_19"/>
    <property type="match status" value="2"/>
</dbReference>
<dbReference type="AlphaFoldDB" id="A0A402BJG0"/>
<dbReference type="PROSITE" id="PS50005">
    <property type="entry name" value="TPR"/>
    <property type="match status" value="2"/>
</dbReference>
<keyword evidence="2" id="KW-1133">Transmembrane helix</keyword>
<keyword evidence="2" id="KW-0812">Transmembrane</keyword>
<protein>
    <submittedName>
        <fullName evidence="3">Uncharacterized protein</fullName>
    </submittedName>
</protein>
<evidence type="ECO:0000313" key="4">
    <source>
        <dbReference type="Proteomes" id="UP000287171"/>
    </source>
</evidence>
<gene>
    <name evidence="3" type="ORF">KDA_69730</name>
</gene>